<evidence type="ECO:0000313" key="2">
    <source>
        <dbReference type="Proteomes" id="UP000320679"/>
    </source>
</evidence>
<dbReference type="AlphaFoldDB" id="A0A523ULX6"/>
<name>A0A523ULX6_UNCAE</name>
<gene>
    <name evidence="1" type="ORF">E3J59_06335</name>
</gene>
<reference evidence="1 2" key="1">
    <citation type="submission" date="2019-03" db="EMBL/GenBank/DDBJ databases">
        <title>Metabolic potential of uncultured bacteria and archaea associated with petroleum seepage in deep-sea sediments.</title>
        <authorList>
            <person name="Dong X."/>
            <person name="Hubert C."/>
        </authorList>
    </citation>
    <scope>NUCLEOTIDE SEQUENCE [LARGE SCALE GENOMIC DNA]</scope>
    <source>
        <strain evidence="1">E29_bin78</strain>
    </source>
</reference>
<evidence type="ECO:0000313" key="1">
    <source>
        <dbReference type="EMBL" id="TET43546.1"/>
    </source>
</evidence>
<sequence>MRTIPTKVENEIHEKFMEYCNQKGMTISEALAEIIEFIDKLVIDMEIEEIPSSLTDDEAADAQAELGINPCSLSMSDFFSMV</sequence>
<protein>
    <submittedName>
        <fullName evidence="1">Uncharacterized protein</fullName>
    </submittedName>
</protein>
<organism evidence="1 2">
    <name type="scientific">Aerophobetes bacterium</name>
    <dbReference type="NCBI Taxonomy" id="2030807"/>
    <lineage>
        <taxon>Bacteria</taxon>
        <taxon>Candidatus Aerophobota</taxon>
    </lineage>
</organism>
<comment type="caution">
    <text evidence="1">The sequence shown here is derived from an EMBL/GenBank/DDBJ whole genome shotgun (WGS) entry which is preliminary data.</text>
</comment>
<dbReference type="EMBL" id="SOJK01000264">
    <property type="protein sequence ID" value="TET43546.1"/>
    <property type="molecule type" value="Genomic_DNA"/>
</dbReference>
<proteinExistence type="predicted"/>
<dbReference type="Proteomes" id="UP000320679">
    <property type="component" value="Unassembled WGS sequence"/>
</dbReference>
<accession>A0A523ULX6</accession>